<dbReference type="PANTHER" id="PTHR33420">
    <property type="entry name" value="FIMBRIAL SUBUNIT ELFA-RELATED"/>
    <property type="match status" value="1"/>
</dbReference>
<evidence type="ECO:0000259" key="6">
    <source>
        <dbReference type="Pfam" id="PF00419"/>
    </source>
</evidence>
<protein>
    <submittedName>
        <fullName evidence="7">Fimbrial subunit</fullName>
    </submittedName>
</protein>
<dbReference type="SUPFAM" id="SSF49401">
    <property type="entry name" value="Bacterial adhesins"/>
    <property type="match status" value="1"/>
</dbReference>
<dbReference type="EnsemblBacteria" id="CAR40800">
    <property type="protein sequence ID" value="CAR40800"/>
    <property type="gene ID" value="PMI0298"/>
</dbReference>
<sequence length="194" mass="21820">MEKKVAIYRRIGLQVISSLLSLISSTALAFDPKVIEHEGSTYLVGSVISTPCSIVMSNRYQTVDFSSLTLAMLSSKEKREQQTLPFEIELRDCGSIYTSIDSKTWMIRFDGQSVSNINAFILQGTSKGLGVSVLDNNKNALIPGETYPLFDSVLRQDKSGQILYLRYFLRLELTGEPLRAGDYQGLVRFFIHYQ</sequence>
<dbReference type="Pfam" id="PF00419">
    <property type="entry name" value="Fimbrial"/>
    <property type="match status" value="1"/>
</dbReference>
<dbReference type="InterPro" id="IPR036937">
    <property type="entry name" value="Adhesion_dom_fimbrial_sf"/>
</dbReference>
<dbReference type="Proteomes" id="UP000008319">
    <property type="component" value="Chromosome"/>
</dbReference>
<keyword evidence="3 5" id="KW-0732">Signal</keyword>
<organism evidence="7 8">
    <name type="scientific">Proteus mirabilis (strain HI4320)</name>
    <dbReference type="NCBI Taxonomy" id="529507"/>
    <lineage>
        <taxon>Bacteria</taxon>
        <taxon>Pseudomonadati</taxon>
        <taxon>Pseudomonadota</taxon>
        <taxon>Gammaproteobacteria</taxon>
        <taxon>Enterobacterales</taxon>
        <taxon>Morganellaceae</taxon>
        <taxon>Proteus</taxon>
    </lineage>
</organism>
<evidence type="ECO:0000256" key="2">
    <source>
        <dbReference type="ARBA" id="ARBA00006671"/>
    </source>
</evidence>
<dbReference type="Gene3D" id="2.60.40.1090">
    <property type="entry name" value="Fimbrial-type adhesion domain"/>
    <property type="match status" value="1"/>
</dbReference>
<dbReference type="KEGG" id="pmr:PMI0298"/>
<name>B4EUN3_PROMH</name>
<dbReference type="InterPro" id="IPR008966">
    <property type="entry name" value="Adhesion_dom_sf"/>
</dbReference>
<feature type="domain" description="Fimbrial-type adhesion" evidence="6">
    <location>
        <begin position="45"/>
        <end position="194"/>
    </location>
</feature>
<dbReference type="GO" id="GO:0043709">
    <property type="term" value="P:cell adhesion involved in single-species biofilm formation"/>
    <property type="evidence" value="ECO:0007669"/>
    <property type="project" value="TreeGrafter"/>
</dbReference>
<evidence type="ECO:0000256" key="4">
    <source>
        <dbReference type="ARBA" id="ARBA00023263"/>
    </source>
</evidence>
<keyword evidence="4" id="KW-0281">Fimbrium</keyword>
<dbReference type="InterPro" id="IPR000259">
    <property type="entry name" value="Adhesion_dom_fimbrial"/>
</dbReference>
<dbReference type="EMBL" id="AM942759">
    <property type="protein sequence ID" value="CAR40800.1"/>
    <property type="molecule type" value="Genomic_DNA"/>
</dbReference>
<dbReference type="InterPro" id="IPR050263">
    <property type="entry name" value="Bact_Fimbrial_Adh_Pro"/>
</dbReference>
<dbReference type="AlphaFoldDB" id="B4EUN3"/>
<accession>B4EUN3</accession>
<evidence type="ECO:0000313" key="7">
    <source>
        <dbReference type="EMBL" id="CAR40800.1"/>
    </source>
</evidence>
<dbReference type="HOGENOM" id="CLU_1414066_0_0_6"/>
<evidence type="ECO:0000256" key="5">
    <source>
        <dbReference type="SAM" id="SignalP"/>
    </source>
</evidence>
<dbReference type="GO" id="GO:0009289">
    <property type="term" value="C:pilus"/>
    <property type="evidence" value="ECO:0007669"/>
    <property type="project" value="UniProtKB-SubCell"/>
</dbReference>
<keyword evidence="8" id="KW-1185">Reference proteome</keyword>
<evidence type="ECO:0000313" key="8">
    <source>
        <dbReference type="Proteomes" id="UP000008319"/>
    </source>
</evidence>
<dbReference type="PANTHER" id="PTHR33420:SF3">
    <property type="entry name" value="FIMBRIAL SUBUNIT ELFA"/>
    <property type="match status" value="1"/>
</dbReference>
<gene>
    <name evidence="7" type="ordered locus">PMI0298</name>
</gene>
<feature type="chain" id="PRO_5002801763" evidence="5">
    <location>
        <begin position="30"/>
        <end position="194"/>
    </location>
</feature>
<evidence type="ECO:0000256" key="1">
    <source>
        <dbReference type="ARBA" id="ARBA00004561"/>
    </source>
</evidence>
<comment type="subcellular location">
    <subcellularLocation>
        <location evidence="1">Fimbrium</location>
    </subcellularLocation>
</comment>
<proteinExistence type="inferred from homology"/>
<evidence type="ECO:0000256" key="3">
    <source>
        <dbReference type="ARBA" id="ARBA00022729"/>
    </source>
</evidence>
<comment type="similarity">
    <text evidence="2">Belongs to the fimbrial protein family.</text>
</comment>
<feature type="signal peptide" evidence="5">
    <location>
        <begin position="1"/>
        <end position="29"/>
    </location>
</feature>
<dbReference type="eggNOG" id="COG3539">
    <property type="taxonomic scope" value="Bacteria"/>
</dbReference>
<reference evidence="7 8" key="1">
    <citation type="journal article" date="2008" name="J. Bacteriol.">
        <title>Complete genome sequence of uropathogenic Proteus mirabilis, a master of both adherence and motility.</title>
        <authorList>
            <person name="Pearson M.M."/>
            <person name="Sebaihia M."/>
            <person name="Churcher C."/>
            <person name="Quail M.A."/>
            <person name="Seshasayee A.S."/>
            <person name="Luscombe N.M."/>
            <person name="Abdellah Z."/>
            <person name="Arrosmith C."/>
            <person name="Atkin B."/>
            <person name="Chillingworth T."/>
            <person name="Hauser H."/>
            <person name="Jagels K."/>
            <person name="Moule S."/>
            <person name="Mungall K."/>
            <person name="Norbertczak H."/>
            <person name="Rabbinowitsch E."/>
            <person name="Walker D."/>
            <person name="Whithead S."/>
            <person name="Thomson N.R."/>
            <person name="Rather P.N."/>
            <person name="Parkhill J."/>
            <person name="Mobley H.L."/>
        </authorList>
    </citation>
    <scope>NUCLEOTIDE SEQUENCE [LARGE SCALE GENOMIC DNA]</scope>
    <source>
        <strain evidence="7 8">HI4320</strain>
    </source>
</reference>